<dbReference type="PANTHER" id="PTHR34203:SF15">
    <property type="entry name" value="SLL1173 PROTEIN"/>
    <property type="match status" value="1"/>
</dbReference>
<dbReference type="Proteomes" id="UP000239504">
    <property type="component" value="Unassembled WGS sequence"/>
</dbReference>
<dbReference type="EMBL" id="PJCH01000005">
    <property type="protein sequence ID" value="PQA88544.1"/>
    <property type="molecule type" value="Genomic_DNA"/>
</dbReference>
<comment type="caution">
    <text evidence="2">The sequence shown here is derived from an EMBL/GenBank/DDBJ whole genome shotgun (WGS) entry which is preliminary data.</text>
</comment>
<dbReference type="InterPro" id="IPR029063">
    <property type="entry name" value="SAM-dependent_MTases_sf"/>
</dbReference>
<protein>
    <recommendedName>
        <fullName evidence="1">Methyltransferase FkbM domain-containing protein</fullName>
    </recommendedName>
</protein>
<sequence length="294" mass="32990">MTTNEKILLANDAAMRERKNVTPTTTKDMLELRHKYPYRGFVTCKAGGVEFALFCNNDELTALHFFWLKDYEYEPCSLNVWSNLSKRSAKIADIGGHVGVYSIVAALSNPSAEIIAFEPIDYIYARLLLNAFTNGVKNIDARALGISDNAGWTEINLRFGPQTLSSGSSIEMRHNLPSTASKKPIFITTIDEQFRDAAVDLMKVDIEGHEIAALRGGAHVIERDKPSVLCEVLPSEVKEGEVFTWFAERNYECYSIHEETNTVDPFEWRGELPAGVLNYLFLNRSRDIALSSIV</sequence>
<dbReference type="AlphaFoldDB" id="A0A2S7K7Q5"/>
<evidence type="ECO:0000313" key="2">
    <source>
        <dbReference type="EMBL" id="PQA88544.1"/>
    </source>
</evidence>
<accession>A0A2S7K7Q5</accession>
<organism evidence="2 3">
    <name type="scientific">Hyphococcus luteus</name>
    <dbReference type="NCBI Taxonomy" id="2058213"/>
    <lineage>
        <taxon>Bacteria</taxon>
        <taxon>Pseudomonadati</taxon>
        <taxon>Pseudomonadota</taxon>
        <taxon>Alphaproteobacteria</taxon>
        <taxon>Parvularculales</taxon>
        <taxon>Parvularculaceae</taxon>
        <taxon>Hyphococcus</taxon>
    </lineage>
</organism>
<dbReference type="Gene3D" id="3.40.50.150">
    <property type="entry name" value="Vaccinia Virus protein VP39"/>
    <property type="match status" value="1"/>
</dbReference>
<proteinExistence type="predicted"/>
<evidence type="ECO:0000313" key="3">
    <source>
        <dbReference type="Proteomes" id="UP000239504"/>
    </source>
</evidence>
<feature type="domain" description="Methyltransferase FkbM" evidence="1">
    <location>
        <begin position="93"/>
        <end position="252"/>
    </location>
</feature>
<evidence type="ECO:0000259" key="1">
    <source>
        <dbReference type="Pfam" id="PF05050"/>
    </source>
</evidence>
<keyword evidence="3" id="KW-1185">Reference proteome</keyword>
<dbReference type="InterPro" id="IPR006342">
    <property type="entry name" value="FkbM_mtfrase"/>
</dbReference>
<dbReference type="PANTHER" id="PTHR34203">
    <property type="entry name" value="METHYLTRANSFERASE, FKBM FAMILY PROTEIN"/>
    <property type="match status" value="1"/>
</dbReference>
<dbReference type="Pfam" id="PF05050">
    <property type="entry name" value="Methyltransf_21"/>
    <property type="match status" value="1"/>
</dbReference>
<gene>
    <name evidence="2" type="ORF">CW354_09690</name>
</gene>
<dbReference type="RefSeq" id="WP_104829788.1">
    <property type="nucleotide sequence ID" value="NZ_PJCH01000005.1"/>
</dbReference>
<dbReference type="NCBIfam" id="TIGR01444">
    <property type="entry name" value="fkbM_fam"/>
    <property type="match status" value="1"/>
</dbReference>
<dbReference type="InterPro" id="IPR052514">
    <property type="entry name" value="SAM-dependent_MTase"/>
</dbReference>
<dbReference type="OrthoDB" id="7272699at2"/>
<name>A0A2S7K7Q5_9PROT</name>
<dbReference type="SUPFAM" id="SSF53335">
    <property type="entry name" value="S-adenosyl-L-methionine-dependent methyltransferases"/>
    <property type="match status" value="1"/>
</dbReference>
<reference evidence="2 3" key="1">
    <citation type="submission" date="2017-12" db="EMBL/GenBank/DDBJ databases">
        <authorList>
            <person name="Hurst M.R.H."/>
        </authorList>
    </citation>
    <scope>NUCLEOTIDE SEQUENCE [LARGE SCALE GENOMIC DNA]</scope>
    <source>
        <strain evidence="2 3">SY-3-19</strain>
    </source>
</reference>